<gene>
    <name evidence="2" type="ORF">PoB_001909700</name>
</gene>
<evidence type="ECO:0000313" key="3">
    <source>
        <dbReference type="Proteomes" id="UP000735302"/>
    </source>
</evidence>
<comment type="caution">
    <text evidence="2">The sequence shown here is derived from an EMBL/GenBank/DDBJ whole genome shotgun (WGS) entry which is preliminary data.</text>
</comment>
<sequence length="158" mass="17211">MRGGVEIHKTVSTRTFASTIHFQLRKKPAALPKEGGRSGPSAPPKGIKAQKDSLALGPQRAAETEKEAKRRAKKWKGQEPPRETFNRFGPLAMEAEETLSSIWGDFSTPSSPRALPPIWTALPPPPNPTLCPRWRNPKVLGLPTPSPRGPCDGGDEAY</sequence>
<organism evidence="2 3">
    <name type="scientific">Plakobranchus ocellatus</name>
    <dbReference type="NCBI Taxonomy" id="259542"/>
    <lineage>
        <taxon>Eukaryota</taxon>
        <taxon>Metazoa</taxon>
        <taxon>Spiralia</taxon>
        <taxon>Lophotrochozoa</taxon>
        <taxon>Mollusca</taxon>
        <taxon>Gastropoda</taxon>
        <taxon>Heterobranchia</taxon>
        <taxon>Euthyneura</taxon>
        <taxon>Panpulmonata</taxon>
        <taxon>Sacoglossa</taxon>
        <taxon>Placobranchoidea</taxon>
        <taxon>Plakobranchidae</taxon>
        <taxon>Plakobranchus</taxon>
    </lineage>
</organism>
<feature type="region of interest" description="Disordered" evidence="1">
    <location>
        <begin position="23"/>
        <end position="90"/>
    </location>
</feature>
<reference evidence="2 3" key="1">
    <citation type="journal article" date="2021" name="Elife">
        <title>Chloroplast acquisition without the gene transfer in kleptoplastic sea slugs, Plakobranchus ocellatus.</title>
        <authorList>
            <person name="Maeda T."/>
            <person name="Takahashi S."/>
            <person name="Yoshida T."/>
            <person name="Shimamura S."/>
            <person name="Takaki Y."/>
            <person name="Nagai Y."/>
            <person name="Toyoda A."/>
            <person name="Suzuki Y."/>
            <person name="Arimoto A."/>
            <person name="Ishii H."/>
            <person name="Satoh N."/>
            <person name="Nishiyama T."/>
            <person name="Hasebe M."/>
            <person name="Maruyama T."/>
            <person name="Minagawa J."/>
            <person name="Obokata J."/>
            <person name="Shigenobu S."/>
        </authorList>
    </citation>
    <scope>NUCLEOTIDE SEQUENCE [LARGE SCALE GENOMIC DNA]</scope>
</reference>
<feature type="compositionally biased region" description="Basic and acidic residues" evidence="1">
    <location>
        <begin position="76"/>
        <end position="85"/>
    </location>
</feature>
<dbReference type="Proteomes" id="UP000735302">
    <property type="component" value="Unassembled WGS sequence"/>
</dbReference>
<name>A0AAV3ZDN6_9GAST</name>
<protein>
    <submittedName>
        <fullName evidence="2">Uncharacterized protein</fullName>
    </submittedName>
</protein>
<keyword evidence="3" id="KW-1185">Reference proteome</keyword>
<proteinExistence type="predicted"/>
<dbReference type="AlphaFoldDB" id="A0AAV3ZDN6"/>
<evidence type="ECO:0000313" key="2">
    <source>
        <dbReference type="EMBL" id="GFN92591.1"/>
    </source>
</evidence>
<evidence type="ECO:0000256" key="1">
    <source>
        <dbReference type="SAM" id="MobiDB-lite"/>
    </source>
</evidence>
<accession>A0AAV3ZDN6</accession>
<dbReference type="EMBL" id="BLXT01002256">
    <property type="protein sequence ID" value="GFN92591.1"/>
    <property type="molecule type" value="Genomic_DNA"/>
</dbReference>
<feature type="region of interest" description="Disordered" evidence="1">
    <location>
        <begin position="139"/>
        <end position="158"/>
    </location>
</feature>